<evidence type="ECO:0000313" key="9">
    <source>
        <dbReference type="Proteomes" id="UP001501321"/>
    </source>
</evidence>
<sequence length="300" mass="30700">MHLDLATLSNRGPRLRLALLALTMLAFAGNSLLCRLALQSGGLDPADFTLLRLASGALILSLLVRLREGGQRRLTGSLAGALWLLAYAGGFSFAYLSLGAASGALLLFGAVQGTMLLAGLARGEILGWRQWLGVCLAIAGLVVLLMPGLQAPPLPSALLMLGAGVAWGGYSLRGRHARDPLAATAGNFLLATPLALLLCLLLRQGPLPAGAGLIYALLSGALASGLGYALWYALLPRLPATQAATVQLSVPPLAALGAVLLLGEPLGGRLLLSALAILGGIALVIRAPARHADTQSTSRP</sequence>
<comment type="caution">
    <text evidence="8">The sequence shown here is derived from an EMBL/GenBank/DDBJ whole genome shotgun (WGS) entry which is preliminary data.</text>
</comment>
<feature type="domain" description="EamA" evidence="7">
    <location>
        <begin position="156"/>
        <end position="285"/>
    </location>
</feature>
<feature type="transmembrane region" description="Helical" evidence="6">
    <location>
        <begin position="78"/>
        <end position="98"/>
    </location>
</feature>
<dbReference type="SUPFAM" id="SSF103481">
    <property type="entry name" value="Multidrug resistance efflux transporter EmrE"/>
    <property type="match status" value="2"/>
</dbReference>
<dbReference type="EMBL" id="BAABFC010000009">
    <property type="protein sequence ID" value="GAA4497271.1"/>
    <property type="molecule type" value="Genomic_DNA"/>
</dbReference>
<feature type="transmembrane region" description="Helical" evidence="6">
    <location>
        <begin position="104"/>
        <end position="121"/>
    </location>
</feature>
<dbReference type="PANTHER" id="PTHR42920">
    <property type="entry name" value="OS03G0707200 PROTEIN-RELATED"/>
    <property type="match status" value="1"/>
</dbReference>
<evidence type="ECO:0000256" key="5">
    <source>
        <dbReference type="ARBA" id="ARBA00023136"/>
    </source>
</evidence>
<gene>
    <name evidence="8" type="ORF">GCM10023095_13570</name>
</gene>
<feature type="transmembrane region" description="Helical" evidence="6">
    <location>
        <begin position="184"/>
        <end position="203"/>
    </location>
</feature>
<feature type="transmembrane region" description="Helical" evidence="6">
    <location>
        <begin position="269"/>
        <end position="289"/>
    </location>
</feature>
<keyword evidence="4 6" id="KW-1133">Transmembrane helix</keyword>
<dbReference type="InterPro" id="IPR051258">
    <property type="entry name" value="Diverse_Substrate_Transporter"/>
</dbReference>
<organism evidence="8 9">
    <name type="scientific">Pseudaeromonas paramecii</name>
    <dbReference type="NCBI Taxonomy" id="2138166"/>
    <lineage>
        <taxon>Bacteria</taxon>
        <taxon>Pseudomonadati</taxon>
        <taxon>Pseudomonadota</taxon>
        <taxon>Gammaproteobacteria</taxon>
        <taxon>Aeromonadales</taxon>
        <taxon>Aeromonadaceae</taxon>
        <taxon>Pseudaeromonas</taxon>
    </lineage>
</organism>
<reference evidence="9" key="1">
    <citation type="journal article" date="2019" name="Int. J. Syst. Evol. Microbiol.">
        <title>The Global Catalogue of Microorganisms (GCM) 10K type strain sequencing project: providing services to taxonomists for standard genome sequencing and annotation.</title>
        <authorList>
            <consortium name="The Broad Institute Genomics Platform"/>
            <consortium name="The Broad Institute Genome Sequencing Center for Infectious Disease"/>
            <person name="Wu L."/>
            <person name="Ma J."/>
        </authorList>
    </citation>
    <scope>NUCLEOTIDE SEQUENCE [LARGE SCALE GENOMIC DNA]</scope>
    <source>
        <strain evidence="9">JCM 32226</strain>
    </source>
</reference>
<evidence type="ECO:0000256" key="1">
    <source>
        <dbReference type="ARBA" id="ARBA00004651"/>
    </source>
</evidence>
<feature type="transmembrane region" description="Helical" evidence="6">
    <location>
        <begin position="49"/>
        <end position="66"/>
    </location>
</feature>
<keyword evidence="5 6" id="KW-0472">Membrane</keyword>
<feature type="transmembrane region" description="Helical" evidence="6">
    <location>
        <begin position="243"/>
        <end position="263"/>
    </location>
</feature>
<dbReference type="PANTHER" id="PTHR42920:SF11">
    <property type="entry name" value="INNER MEMBRANE PROTEIN YTFF"/>
    <property type="match status" value="1"/>
</dbReference>
<proteinExistence type="predicted"/>
<comment type="subcellular location">
    <subcellularLocation>
        <location evidence="1">Cell membrane</location>
        <topology evidence="1">Multi-pass membrane protein</topology>
    </subcellularLocation>
</comment>
<evidence type="ECO:0000256" key="6">
    <source>
        <dbReference type="SAM" id="Phobius"/>
    </source>
</evidence>
<dbReference type="InterPro" id="IPR037185">
    <property type="entry name" value="EmrE-like"/>
</dbReference>
<dbReference type="RefSeq" id="WP_345011344.1">
    <property type="nucleotide sequence ID" value="NZ_BAABFC010000009.1"/>
</dbReference>
<keyword evidence="3 6" id="KW-0812">Transmembrane</keyword>
<evidence type="ECO:0000256" key="3">
    <source>
        <dbReference type="ARBA" id="ARBA00022692"/>
    </source>
</evidence>
<dbReference type="InterPro" id="IPR000620">
    <property type="entry name" value="EamA_dom"/>
</dbReference>
<name>A0ABP8Q6A2_9GAMM</name>
<dbReference type="Pfam" id="PF00892">
    <property type="entry name" value="EamA"/>
    <property type="match status" value="1"/>
</dbReference>
<evidence type="ECO:0000256" key="4">
    <source>
        <dbReference type="ARBA" id="ARBA00022989"/>
    </source>
</evidence>
<keyword evidence="2" id="KW-1003">Cell membrane</keyword>
<feature type="transmembrane region" description="Helical" evidence="6">
    <location>
        <begin position="128"/>
        <end position="148"/>
    </location>
</feature>
<accession>A0ABP8Q6A2</accession>
<evidence type="ECO:0000256" key="2">
    <source>
        <dbReference type="ARBA" id="ARBA00022475"/>
    </source>
</evidence>
<protein>
    <submittedName>
        <fullName evidence="8">DMT family transporter</fullName>
    </submittedName>
</protein>
<keyword evidence="9" id="KW-1185">Reference proteome</keyword>
<dbReference type="Proteomes" id="UP001501321">
    <property type="component" value="Unassembled WGS sequence"/>
</dbReference>
<evidence type="ECO:0000313" key="8">
    <source>
        <dbReference type="EMBL" id="GAA4497271.1"/>
    </source>
</evidence>
<feature type="transmembrane region" description="Helical" evidence="6">
    <location>
        <begin position="209"/>
        <end position="231"/>
    </location>
</feature>
<evidence type="ECO:0000259" key="7">
    <source>
        <dbReference type="Pfam" id="PF00892"/>
    </source>
</evidence>